<sequence length="293" mass="30764">MPEVPKPTVTVLGTGIMGAAMARTLLRHGLPVRVWNRTRAKAQALAGHGAHVAGSPAEAVTGADAVITMLSDGDAVREAMDVAVPGLRQGQIWAQMSTVGVTATEALARFARRHGLVFVDAPVLGTRQPAERGELVVFAAGPVDARARLEPVFDAVGQRTIWLADSGDTGMASRLKLVVNSWVLALTSGVAEALALARGLGLDPRLFPEVVAGGPLDSPYLQAKAAAILTGDYTPNFAVRSGEKDARLILQAAESAGVRLDLAAACRERFRRAVEQGHGEEDIAATYFASFDE</sequence>
<evidence type="ECO:0000313" key="8">
    <source>
        <dbReference type="EMBL" id="KWX07092.1"/>
    </source>
</evidence>
<dbReference type="GO" id="GO:0051287">
    <property type="term" value="F:NAD binding"/>
    <property type="evidence" value="ECO:0007669"/>
    <property type="project" value="InterPro"/>
</dbReference>
<dbReference type="Pfam" id="PF14833">
    <property type="entry name" value="NAD_binding_11"/>
    <property type="match status" value="1"/>
</dbReference>
<dbReference type="EMBL" id="JYIJ01000011">
    <property type="protein sequence ID" value="KWX05463.1"/>
    <property type="molecule type" value="Genomic_DNA"/>
</dbReference>
<keyword evidence="3" id="KW-0520">NAD</keyword>
<evidence type="ECO:0000256" key="4">
    <source>
        <dbReference type="PIRSR" id="PIRSR000103-1"/>
    </source>
</evidence>
<dbReference type="InterPro" id="IPR008927">
    <property type="entry name" value="6-PGluconate_DH-like_C_sf"/>
</dbReference>
<dbReference type="InterPro" id="IPR029154">
    <property type="entry name" value="HIBADH-like_NADP-bd"/>
</dbReference>
<dbReference type="SUPFAM" id="SSF51735">
    <property type="entry name" value="NAD(P)-binding Rossmann-fold domains"/>
    <property type="match status" value="1"/>
</dbReference>
<dbReference type="PANTHER" id="PTHR43580">
    <property type="entry name" value="OXIDOREDUCTASE GLYR1-RELATED"/>
    <property type="match status" value="1"/>
</dbReference>
<organism evidence="8 9">
    <name type="scientific">Carbonactinospora thermoautotrophica</name>
    <dbReference type="NCBI Taxonomy" id="1469144"/>
    <lineage>
        <taxon>Bacteria</taxon>
        <taxon>Bacillati</taxon>
        <taxon>Actinomycetota</taxon>
        <taxon>Actinomycetes</taxon>
        <taxon>Kitasatosporales</taxon>
        <taxon>Carbonactinosporaceae</taxon>
        <taxon>Carbonactinospora</taxon>
    </lineage>
</organism>
<reference evidence="9" key="1">
    <citation type="submission" date="2015-02" db="EMBL/GenBank/DDBJ databases">
        <title>Physiological reanalysis, assessment of diazotrophy, and genome sequences of multiple isolates of Streptomyces thermoautotrophicus.</title>
        <authorList>
            <person name="MacKellar D.C."/>
            <person name="Lieber L."/>
            <person name="Norman J."/>
            <person name="Bolger A."/>
            <person name="Tobin C."/>
            <person name="Murray J.W."/>
            <person name="Friesen M."/>
            <person name="Prell J."/>
        </authorList>
    </citation>
    <scope>NUCLEOTIDE SEQUENCE [LARGE SCALE GENOMIC DNA]</scope>
    <source>
        <strain evidence="9">UBT1</strain>
    </source>
</reference>
<dbReference type="InterPro" id="IPR015815">
    <property type="entry name" value="HIBADH-related"/>
</dbReference>
<evidence type="ECO:0000313" key="7">
    <source>
        <dbReference type="EMBL" id="KWX05463.1"/>
    </source>
</evidence>
<dbReference type="AlphaFoldDB" id="A0A132NC04"/>
<comment type="similarity">
    <text evidence="1">Belongs to the HIBADH-related family.</text>
</comment>
<dbReference type="InterPro" id="IPR013328">
    <property type="entry name" value="6PGD_dom2"/>
</dbReference>
<dbReference type="InterPro" id="IPR036291">
    <property type="entry name" value="NAD(P)-bd_dom_sf"/>
</dbReference>
<dbReference type="InterPro" id="IPR051265">
    <property type="entry name" value="HIBADH-related_NP60_sf"/>
</dbReference>
<evidence type="ECO:0000256" key="1">
    <source>
        <dbReference type="ARBA" id="ARBA00009080"/>
    </source>
</evidence>
<feature type="active site" evidence="4">
    <location>
        <position position="176"/>
    </location>
</feature>
<protein>
    <submittedName>
        <fullName evidence="8">3-hydroxyisobutyrate dehydrogenase</fullName>
    </submittedName>
</protein>
<accession>A0A132NC04</accession>
<dbReference type="PANTHER" id="PTHR43580:SF2">
    <property type="entry name" value="CYTOKINE-LIKE NUCLEAR FACTOR N-PAC"/>
    <property type="match status" value="1"/>
</dbReference>
<dbReference type="Proteomes" id="UP000070598">
    <property type="component" value="Unassembled WGS sequence"/>
</dbReference>
<evidence type="ECO:0000259" key="5">
    <source>
        <dbReference type="Pfam" id="PF03446"/>
    </source>
</evidence>
<evidence type="ECO:0000256" key="3">
    <source>
        <dbReference type="ARBA" id="ARBA00023027"/>
    </source>
</evidence>
<dbReference type="Gene3D" id="3.40.50.720">
    <property type="entry name" value="NAD(P)-binding Rossmann-like Domain"/>
    <property type="match status" value="1"/>
</dbReference>
<feature type="domain" description="6-phosphogluconate dehydrogenase NADP-binding" evidence="5">
    <location>
        <begin position="9"/>
        <end position="162"/>
    </location>
</feature>
<feature type="domain" description="3-hydroxyisobutyrate dehydrogenase-like NAD-binding" evidence="6">
    <location>
        <begin position="170"/>
        <end position="286"/>
    </location>
</feature>
<dbReference type="SUPFAM" id="SSF48179">
    <property type="entry name" value="6-phosphogluconate dehydrogenase C-terminal domain-like"/>
    <property type="match status" value="1"/>
</dbReference>
<dbReference type="Gene3D" id="1.10.1040.10">
    <property type="entry name" value="N-(1-d-carboxylethyl)-l-norvaline Dehydrogenase, domain 2"/>
    <property type="match status" value="1"/>
</dbReference>
<dbReference type="Proteomes" id="UP000070659">
    <property type="component" value="Unassembled WGS sequence"/>
</dbReference>
<dbReference type="InterPro" id="IPR006115">
    <property type="entry name" value="6PGDH_NADP-bd"/>
</dbReference>
<evidence type="ECO:0000313" key="10">
    <source>
        <dbReference type="Proteomes" id="UP000070659"/>
    </source>
</evidence>
<dbReference type="GO" id="GO:0050661">
    <property type="term" value="F:NADP binding"/>
    <property type="evidence" value="ECO:0007669"/>
    <property type="project" value="InterPro"/>
</dbReference>
<name>A0A132NC04_9ACTN</name>
<dbReference type="PIRSF" id="PIRSF000103">
    <property type="entry name" value="HIBADH"/>
    <property type="match status" value="1"/>
</dbReference>
<gene>
    <name evidence="7" type="ORF">TH66_01835</name>
    <name evidence="8" type="ORF">TR74_19905</name>
</gene>
<dbReference type="Pfam" id="PF03446">
    <property type="entry name" value="NAD_binding_2"/>
    <property type="match status" value="1"/>
</dbReference>
<dbReference type="GO" id="GO:0016491">
    <property type="term" value="F:oxidoreductase activity"/>
    <property type="evidence" value="ECO:0007669"/>
    <property type="project" value="UniProtKB-KW"/>
</dbReference>
<proteinExistence type="inferred from homology"/>
<evidence type="ECO:0000313" key="9">
    <source>
        <dbReference type="Proteomes" id="UP000070598"/>
    </source>
</evidence>
<evidence type="ECO:0000256" key="2">
    <source>
        <dbReference type="ARBA" id="ARBA00023002"/>
    </source>
</evidence>
<comment type="caution">
    <text evidence="8">The sequence shown here is derived from an EMBL/GenBank/DDBJ whole genome shotgun (WGS) entry which is preliminary data.</text>
</comment>
<dbReference type="EMBL" id="JYIK01001075">
    <property type="protein sequence ID" value="KWX07092.1"/>
    <property type="molecule type" value="Genomic_DNA"/>
</dbReference>
<keyword evidence="2" id="KW-0560">Oxidoreductase</keyword>
<dbReference type="PATRIC" id="fig|1469144.8.peg.4981"/>
<reference evidence="8 10" key="2">
    <citation type="submission" date="2015-02" db="EMBL/GenBank/DDBJ databases">
        <title>Physiological reanalysis, assessment of diazotrophy, and genome sequences of multiple isolates of Streptomyces thermoautotrophicus.</title>
        <authorList>
            <person name="MacKellar D.C."/>
            <person name="Lieber L."/>
            <person name="Norman J."/>
            <person name="Bolger A."/>
            <person name="Tobin C."/>
            <person name="Murray J.W."/>
            <person name="Prell J."/>
        </authorList>
    </citation>
    <scope>NUCLEOTIDE SEQUENCE [LARGE SCALE GENOMIC DNA]</scope>
    <source>
        <strain evidence="8 10">UBT1</strain>
    </source>
</reference>
<evidence type="ECO:0000259" key="6">
    <source>
        <dbReference type="Pfam" id="PF14833"/>
    </source>
</evidence>